<keyword evidence="4" id="KW-1185">Reference proteome</keyword>
<comment type="caution">
    <text evidence="3">The sequence shown here is derived from an EMBL/GenBank/DDBJ whole genome shotgun (WGS) entry which is preliminary data.</text>
</comment>
<protein>
    <recommendedName>
        <fullName evidence="5">Cupin type-1 domain-containing protein</fullName>
    </recommendedName>
</protein>
<dbReference type="AlphaFoldDB" id="A0A9P4INC4"/>
<proteinExistence type="predicted"/>
<dbReference type="EMBL" id="ML978121">
    <property type="protein sequence ID" value="KAF2104676.1"/>
    <property type="molecule type" value="Genomic_DNA"/>
</dbReference>
<evidence type="ECO:0008006" key="5">
    <source>
        <dbReference type="Google" id="ProtNLM"/>
    </source>
</evidence>
<organism evidence="3 4">
    <name type="scientific">Rhizodiscina lignyota</name>
    <dbReference type="NCBI Taxonomy" id="1504668"/>
    <lineage>
        <taxon>Eukaryota</taxon>
        <taxon>Fungi</taxon>
        <taxon>Dikarya</taxon>
        <taxon>Ascomycota</taxon>
        <taxon>Pezizomycotina</taxon>
        <taxon>Dothideomycetes</taxon>
        <taxon>Pleosporomycetidae</taxon>
        <taxon>Aulographales</taxon>
        <taxon>Rhizodiscinaceae</taxon>
        <taxon>Rhizodiscina</taxon>
    </lineage>
</organism>
<feature type="compositionally biased region" description="Basic and acidic residues" evidence="1">
    <location>
        <begin position="173"/>
        <end position="186"/>
    </location>
</feature>
<feature type="region of interest" description="Disordered" evidence="1">
    <location>
        <begin position="173"/>
        <end position="194"/>
    </location>
</feature>
<evidence type="ECO:0000256" key="2">
    <source>
        <dbReference type="SAM" id="SignalP"/>
    </source>
</evidence>
<evidence type="ECO:0000313" key="3">
    <source>
        <dbReference type="EMBL" id="KAF2104676.1"/>
    </source>
</evidence>
<gene>
    <name evidence="3" type="ORF">NA57DRAFT_51489</name>
</gene>
<accession>A0A9P4INC4</accession>
<keyword evidence="2" id="KW-0732">Signal</keyword>
<name>A0A9P4INC4_9PEZI</name>
<sequence>MLVKLQLLFLTLLSSIVNASFISTEPAYYLTTTAVISDPEDHNAAKLQCWRFKRPFTTYPTVGMAVHLADVSNLTYVVLPPRSGEGLHKPPHPMLFVLLTGIAHVTLPSDPQNPGLWIQQGVNPLIVAVDTEGPGHFTDYPSNVETAALQLPFKDGKVPEYDVVNEGACKREKQWSANKGERHSSESEQSVFEL</sequence>
<reference evidence="3" key="1">
    <citation type="journal article" date="2020" name="Stud. Mycol.">
        <title>101 Dothideomycetes genomes: a test case for predicting lifestyles and emergence of pathogens.</title>
        <authorList>
            <person name="Haridas S."/>
            <person name="Albert R."/>
            <person name="Binder M."/>
            <person name="Bloem J."/>
            <person name="Labutti K."/>
            <person name="Salamov A."/>
            <person name="Andreopoulos B."/>
            <person name="Baker S."/>
            <person name="Barry K."/>
            <person name="Bills G."/>
            <person name="Bluhm B."/>
            <person name="Cannon C."/>
            <person name="Castanera R."/>
            <person name="Culley D."/>
            <person name="Daum C."/>
            <person name="Ezra D."/>
            <person name="Gonzalez J."/>
            <person name="Henrissat B."/>
            <person name="Kuo A."/>
            <person name="Liang C."/>
            <person name="Lipzen A."/>
            <person name="Lutzoni F."/>
            <person name="Magnuson J."/>
            <person name="Mondo S."/>
            <person name="Nolan M."/>
            <person name="Ohm R."/>
            <person name="Pangilinan J."/>
            <person name="Park H.-J."/>
            <person name="Ramirez L."/>
            <person name="Alfaro M."/>
            <person name="Sun H."/>
            <person name="Tritt A."/>
            <person name="Yoshinaga Y."/>
            <person name="Zwiers L.-H."/>
            <person name="Turgeon B."/>
            <person name="Goodwin S."/>
            <person name="Spatafora J."/>
            <person name="Crous P."/>
            <person name="Grigoriev I."/>
        </authorList>
    </citation>
    <scope>NUCLEOTIDE SEQUENCE</scope>
    <source>
        <strain evidence="3">CBS 133067</strain>
    </source>
</reference>
<feature type="signal peptide" evidence="2">
    <location>
        <begin position="1"/>
        <end position="19"/>
    </location>
</feature>
<feature type="chain" id="PRO_5040407657" description="Cupin type-1 domain-containing protein" evidence="2">
    <location>
        <begin position="20"/>
        <end position="194"/>
    </location>
</feature>
<evidence type="ECO:0000313" key="4">
    <source>
        <dbReference type="Proteomes" id="UP000799772"/>
    </source>
</evidence>
<evidence type="ECO:0000256" key="1">
    <source>
        <dbReference type="SAM" id="MobiDB-lite"/>
    </source>
</evidence>
<dbReference type="Proteomes" id="UP000799772">
    <property type="component" value="Unassembled WGS sequence"/>
</dbReference>
<dbReference type="OrthoDB" id="3223416at2759"/>